<keyword evidence="2" id="KW-1185">Reference proteome</keyword>
<comment type="caution">
    <text evidence="1">The sequence shown here is derived from an EMBL/GenBank/DDBJ whole genome shotgun (WGS) entry which is preliminary data.</text>
</comment>
<protein>
    <submittedName>
        <fullName evidence="1">(apollo) hypothetical protein</fullName>
    </submittedName>
</protein>
<dbReference type="OrthoDB" id="6861223at2759"/>
<dbReference type="EMBL" id="CAJQZP010001558">
    <property type="protein sequence ID" value="CAG5054363.1"/>
    <property type="molecule type" value="Genomic_DNA"/>
</dbReference>
<sequence>MVKFFTQTCPTSPCRVQSSSFRQSSPYCLHFVKGQFVPYVIHTRMQEKQSPDIEEPLREETIESIKMPGFIYPDHKYEEGCFTQKAKTQFEELKKKNDNPKVESAQKKE</sequence>
<reference evidence="1" key="1">
    <citation type="submission" date="2021-04" db="EMBL/GenBank/DDBJ databases">
        <authorList>
            <person name="Tunstrom K."/>
        </authorList>
    </citation>
    <scope>NUCLEOTIDE SEQUENCE</scope>
</reference>
<evidence type="ECO:0000313" key="1">
    <source>
        <dbReference type="EMBL" id="CAG5054363.1"/>
    </source>
</evidence>
<name>A0A8S3Y5Q5_PARAO</name>
<accession>A0A8S3Y5Q5</accession>
<proteinExistence type="predicted"/>
<dbReference type="AlphaFoldDB" id="A0A8S3Y5Q5"/>
<organism evidence="1 2">
    <name type="scientific">Parnassius apollo</name>
    <name type="common">Apollo butterfly</name>
    <name type="synonym">Papilio apollo</name>
    <dbReference type="NCBI Taxonomy" id="110799"/>
    <lineage>
        <taxon>Eukaryota</taxon>
        <taxon>Metazoa</taxon>
        <taxon>Ecdysozoa</taxon>
        <taxon>Arthropoda</taxon>
        <taxon>Hexapoda</taxon>
        <taxon>Insecta</taxon>
        <taxon>Pterygota</taxon>
        <taxon>Neoptera</taxon>
        <taxon>Endopterygota</taxon>
        <taxon>Lepidoptera</taxon>
        <taxon>Glossata</taxon>
        <taxon>Ditrysia</taxon>
        <taxon>Papilionoidea</taxon>
        <taxon>Papilionidae</taxon>
        <taxon>Parnassiinae</taxon>
        <taxon>Parnassini</taxon>
        <taxon>Parnassius</taxon>
        <taxon>Parnassius</taxon>
    </lineage>
</organism>
<dbReference type="Proteomes" id="UP000691718">
    <property type="component" value="Unassembled WGS sequence"/>
</dbReference>
<evidence type="ECO:0000313" key="2">
    <source>
        <dbReference type="Proteomes" id="UP000691718"/>
    </source>
</evidence>
<gene>
    <name evidence="1" type="ORF">PAPOLLO_LOCUS25942</name>
</gene>